<keyword evidence="3" id="KW-1185">Reference proteome</keyword>
<proteinExistence type="predicted"/>
<dbReference type="InterPro" id="IPR025668">
    <property type="entry name" value="Tnp_DDE_dom"/>
</dbReference>
<name>A0A077PJE5_XENBV</name>
<dbReference type="Proteomes" id="UP000028500">
    <property type="component" value="Unassembled WGS sequence"/>
</dbReference>
<sequence>MRDELEAEGITLITHTRSNMKEKALSLWGKLMLKKRFLIETVVDQLKNISQIAHSRHRSQLGFFIGNRRWLNCLYIPT</sequence>
<dbReference type="Pfam" id="PF13612">
    <property type="entry name" value="DDE_Tnp_1_3"/>
    <property type="match status" value="1"/>
</dbReference>
<dbReference type="HOGENOM" id="CLU_2621220_0_0_6"/>
<dbReference type="EMBL" id="CBSY010000201">
    <property type="protein sequence ID" value="CDH20841.1"/>
    <property type="molecule type" value="Genomic_DNA"/>
</dbReference>
<protein>
    <submittedName>
        <fullName evidence="2">Transposase</fullName>
    </submittedName>
</protein>
<accession>A0A077PJE5</accession>
<evidence type="ECO:0000313" key="3">
    <source>
        <dbReference type="Proteomes" id="UP000028500"/>
    </source>
</evidence>
<feature type="domain" description="Transposase DDE" evidence="1">
    <location>
        <begin position="2"/>
        <end position="60"/>
    </location>
</feature>
<evidence type="ECO:0000259" key="1">
    <source>
        <dbReference type="Pfam" id="PF13612"/>
    </source>
</evidence>
<dbReference type="AlphaFoldDB" id="A0A077PJE5"/>
<gene>
    <name evidence="2" type="ORF">XBKQ1_280012</name>
</gene>
<evidence type="ECO:0000313" key="2">
    <source>
        <dbReference type="EMBL" id="CDH20841.1"/>
    </source>
</evidence>
<reference evidence="2" key="1">
    <citation type="submission" date="2013-07" db="EMBL/GenBank/DDBJ databases">
        <title>Sub-species coevolution in mutualistic symbiosis.</title>
        <authorList>
            <person name="Murfin K."/>
            <person name="Klassen J."/>
            <person name="Lee M."/>
            <person name="Forst S."/>
            <person name="Stock P."/>
            <person name="Goodrich-Blair H."/>
        </authorList>
    </citation>
    <scope>NUCLEOTIDE SEQUENCE [LARGE SCALE GENOMIC DNA]</scope>
    <source>
        <strain evidence="2">Kraussei Quebec</strain>
    </source>
</reference>
<organism evidence="2 3">
    <name type="scientific">Xenorhabdus bovienii str. kraussei Quebec</name>
    <dbReference type="NCBI Taxonomy" id="1398203"/>
    <lineage>
        <taxon>Bacteria</taxon>
        <taxon>Pseudomonadati</taxon>
        <taxon>Pseudomonadota</taxon>
        <taxon>Gammaproteobacteria</taxon>
        <taxon>Enterobacterales</taxon>
        <taxon>Morganellaceae</taxon>
        <taxon>Xenorhabdus</taxon>
    </lineage>
</organism>
<comment type="caution">
    <text evidence="2">The sequence shown here is derived from an EMBL/GenBank/DDBJ whole genome shotgun (WGS) entry which is preliminary data.</text>
</comment>